<dbReference type="KEGG" id="acom:CEW83_13700"/>
<dbReference type="RefSeq" id="WP_108949849.1">
    <property type="nucleotide sequence ID" value="NZ_CP022187.1"/>
</dbReference>
<sequence length="109" mass="11857">MFVRRDEAGRIVAASLEAEGAISEWVEDGEPELLAFGQGEASDATLTASDLRLVRVLEDIVDLLIERDVIRFTDLPEQAQAKLMERKSLRASMRSGLNLLGSGDDGGLI</sequence>
<name>A0A2U8GSZ2_9RHOO</name>
<organism evidence="1 2">
    <name type="scientific">Parazoarcus communis</name>
    <dbReference type="NCBI Taxonomy" id="41977"/>
    <lineage>
        <taxon>Bacteria</taxon>
        <taxon>Pseudomonadati</taxon>
        <taxon>Pseudomonadota</taxon>
        <taxon>Betaproteobacteria</taxon>
        <taxon>Rhodocyclales</taxon>
        <taxon>Zoogloeaceae</taxon>
        <taxon>Parazoarcus</taxon>
    </lineage>
</organism>
<dbReference type="AlphaFoldDB" id="A0A2U8GSZ2"/>
<protein>
    <submittedName>
        <fullName evidence="1">Tryptophan synthase subunit beta like protein</fullName>
    </submittedName>
</protein>
<dbReference type="Proteomes" id="UP000244930">
    <property type="component" value="Chromosome"/>
</dbReference>
<evidence type="ECO:0000313" key="1">
    <source>
        <dbReference type="EMBL" id="AWI76146.1"/>
    </source>
</evidence>
<dbReference type="EMBL" id="CP022187">
    <property type="protein sequence ID" value="AWI76146.1"/>
    <property type="molecule type" value="Genomic_DNA"/>
</dbReference>
<gene>
    <name evidence="1" type="ORF">CEW83_13700</name>
</gene>
<reference evidence="1 2" key="1">
    <citation type="submission" date="2017-06" db="EMBL/GenBank/DDBJ databases">
        <title>Azoarcus.</title>
        <authorList>
            <person name="Woo J.-H."/>
            <person name="Kim H.-S."/>
        </authorList>
    </citation>
    <scope>NUCLEOTIDE SEQUENCE [LARGE SCALE GENOMIC DNA]</scope>
    <source>
        <strain evidence="1 2">TSPY31</strain>
    </source>
</reference>
<accession>A0A2U8GSZ2</accession>
<keyword evidence="2" id="KW-1185">Reference proteome</keyword>
<evidence type="ECO:0000313" key="2">
    <source>
        <dbReference type="Proteomes" id="UP000244930"/>
    </source>
</evidence>
<proteinExistence type="predicted"/>